<feature type="domain" description="Beta-lactamase-related" evidence="1">
    <location>
        <begin position="14"/>
        <end position="366"/>
    </location>
</feature>
<gene>
    <name evidence="2" type="ORF">PsB1_0744</name>
</gene>
<evidence type="ECO:0000259" key="1">
    <source>
        <dbReference type="Pfam" id="PF00144"/>
    </source>
</evidence>
<reference evidence="2" key="2">
    <citation type="journal article" date="2023" name="ISME Commun">
        <title>Characterization of a bloom-associated alphaproteobacterial lineage, 'Candidatus Phycosocius': insights into freshwater algal-bacterial interactions.</title>
        <authorList>
            <person name="Tanabe Y."/>
            <person name="Yamaguchi H."/>
            <person name="Yoshida M."/>
            <person name="Kai A."/>
            <person name="Okazaki Y."/>
        </authorList>
    </citation>
    <scope>NUCLEOTIDE SEQUENCE</scope>
    <source>
        <strain evidence="2">BOTRYCO-1</strain>
    </source>
</reference>
<dbReference type="Gene3D" id="3.40.710.10">
    <property type="entry name" value="DD-peptidase/beta-lactamase superfamily"/>
    <property type="match status" value="1"/>
</dbReference>
<proteinExistence type="predicted"/>
<accession>A0ABQ4PUI0</accession>
<keyword evidence="3" id="KW-1185">Reference proteome</keyword>
<dbReference type="Pfam" id="PF00144">
    <property type="entry name" value="Beta-lactamase"/>
    <property type="match status" value="1"/>
</dbReference>
<evidence type="ECO:0000313" key="3">
    <source>
        <dbReference type="Proteomes" id="UP001161064"/>
    </source>
</evidence>
<dbReference type="InterPro" id="IPR050789">
    <property type="entry name" value="Diverse_Enzym_Activities"/>
</dbReference>
<sequence>MWHLGEVLGACIDRLDVPGGTAILFQGQDIIWSGAFGVRKIPDTPMEVSSKARVASISKVVTALTYIQLVQSGHVTLDGDISDHLGFVLRHPKFNHRPITARMILSHTSGIRDGENYRGVVGETLESFFVPTGEQWHEGAHWADVDKPLGFFTYSNLAMGLLAQVCEGATGERFDRLAAQLVLHPLGLDCGFNWSGVSERAVQNGVTLYRRYPSGAWESQIDQDLDPAKLPLIAAKPGQSLEGYRIGTNGLLFSPQGGLRASVEDIAKIGMALTGAKALLSPDVRALITTPHWTFDARLANGDTSGGAFQGFGLGVHRLIPGHACPITGLKCEMIGHYGEAYGLLGGIWVDPKSSKGFAWFVNGGLYEPEPGRISGLYLIEEEVMQAAAVDLGLVAA</sequence>
<organism evidence="2 3">
    <name type="scientific">Candidatus Phycosocius spiralis</name>
    <dbReference type="NCBI Taxonomy" id="2815099"/>
    <lineage>
        <taxon>Bacteria</taxon>
        <taxon>Pseudomonadati</taxon>
        <taxon>Pseudomonadota</taxon>
        <taxon>Alphaproteobacteria</taxon>
        <taxon>Caulobacterales</taxon>
        <taxon>Caulobacterales incertae sedis</taxon>
        <taxon>Candidatus Phycosocius</taxon>
    </lineage>
</organism>
<reference evidence="2" key="1">
    <citation type="submission" date="2021-05" db="EMBL/GenBank/DDBJ databases">
        <authorList>
            <person name="Tanabe Y."/>
        </authorList>
    </citation>
    <scope>NUCLEOTIDE SEQUENCE</scope>
    <source>
        <strain evidence="2">BOTRYCO-1</strain>
    </source>
</reference>
<name>A0ABQ4PUI0_9PROT</name>
<dbReference type="Proteomes" id="UP001161064">
    <property type="component" value="Unassembled WGS sequence"/>
</dbReference>
<dbReference type="InterPro" id="IPR001466">
    <property type="entry name" value="Beta-lactam-related"/>
</dbReference>
<dbReference type="RefSeq" id="WP_284359171.1">
    <property type="nucleotide sequence ID" value="NZ_BPFZ01000003.1"/>
</dbReference>
<dbReference type="SUPFAM" id="SSF56601">
    <property type="entry name" value="beta-lactamase/transpeptidase-like"/>
    <property type="match status" value="1"/>
</dbReference>
<dbReference type="InterPro" id="IPR012338">
    <property type="entry name" value="Beta-lactam/transpept-like"/>
</dbReference>
<evidence type="ECO:0000313" key="2">
    <source>
        <dbReference type="EMBL" id="GIU66590.1"/>
    </source>
</evidence>
<protein>
    <recommendedName>
        <fullName evidence="1">Beta-lactamase-related domain-containing protein</fullName>
    </recommendedName>
</protein>
<comment type="caution">
    <text evidence="2">The sequence shown here is derived from an EMBL/GenBank/DDBJ whole genome shotgun (WGS) entry which is preliminary data.</text>
</comment>
<dbReference type="EMBL" id="BPFZ01000003">
    <property type="protein sequence ID" value="GIU66590.1"/>
    <property type="molecule type" value="Genomic_DNA"/>
</dbReference>
<dbReference type="PANTHER" id="PTHR43283">
    <property type="entry name" value="BETA-LACTAMASE-RELATED"/>
    <property type="match status" value="1"/>
</dbReference>